<evidence type="ECO:0000313" key="2">
    <source>
        <dbReference type="EMBL" id="QEG33431.1"/>
    </source>
</evidence>
<dbReference type="CDD" id="cd00229">
    <property type="entry name" value="SGNH_hydrolase"/>
    <property type="match status" value="1"/>
</dbReference>
<gene>
    <name evidence="2" type="ORF">Pr1d_06940</name>
</gene>
<dbReference type="PANTHER" id="PTHR30383:SF5">
    <property type="entry name" value="SGNH HYDROLASE-TYPE ESTERASE DOMAIN-CONTAINING PROTEIN"/>
    <property type="match status" value="1"/>
</dbReference>
<dbReference type="GO" id="GO:0004622">
    <property type="term" value="F:phosphatidylcholine lysophospholipase activity"/>
    <property type="evidence" value="ECO:0007669"/>
    <property type="project" value="TreeGrafter"/>
</dbReference>
<reference evidence="2 3" key="1">
    <citation type="submission" date="2019-08" db="EMBL/GenBank/DDBJ databases">
        <title>Deep-cultivation of Planctomycetes and their phenomic and genomic characterization uncovers novel biology.</title>
        <authorList>
            <person name="Wiegand S."/>
            <person name="Jogler M."/>
            <person name="Boedeker C."/>
            <person name="Pinto D."/>
            <person name="Vollmers J."/>
            <person name="Rivas-Marin E."/>
            <person name="Kohn T."/>
            <person name="Peeters S.H."/>
            <person name="Heuer A."/>
            <person name="Rast P."/>
            <person name="Oberbeckmann S."/>
            <person name="Bunk B."/>
            <person name="Jeske O."/>
            <person name="Meyerdierks A."/>
            <person name="Storesund J.E."/>
            <person name="Kallscheuer N."/>
            <person name="Luecker S."/>
            <person name="Lage O.M."/>
            <person name="Pohl T."/>
            <person name="Merkel B.J."/>
            <person name="Hornburger P."/>
            <person name="Mueller R.-W."/>
            <person name="Bruemmer F."/>
            <person name="Labrenz M."/>
            <person name="Spormann A.M."/>
            <person name="Op den Camp H."/>
            <person name="Overmann J."/>
            <person name="Amann R."/>
            <person name="Jetten M.S.M."/>
            <person name="Mascher T."/>
            <person name="Medema M.H."/>
            <person name="Devos D.P."/>
            <person name="Kaster A.-K."/>
            <person name="Ovreas L."/>
            <person name="Rohde M."/>
            <person name="Galperin M.Y."/>
            <person name="Jogler C."/>
        </authorList>
    </citation>
    <scope>NUCLEOTIDE SEQUENCE [LARGE SCALE GENOMIC DNA]</scope>
    <source>
        <strain evidence="2 3">Pr1d</strain>
    </source>
</reference>
<keyword evidence="3" id="KW-1185">Reference proteome</keyword>
<dbReference type="Pfam" id="PF13472">
    <property type="entry name" value="Lipase_GDSL_2"/>
    <property type="match status" value="1"/>
</dbReference>
<dbReference type="KEGG" id="bgok:Pr1d_06940"/>
<dbReference type="InterPro" id="IPR013830">
    <property type="entry name" value="SGNH_hydro"/>
</dbReference>
<feature type="domain" description="SGNH hydrolase-type esterase" evidence="1">
    <location>
        <begin position="205"/>
        <end position="380"/>
    </location>
</feature>
<accession>A0A5B9QGF3</accession>
<dbReference type="PANTHER" id="PTHR30383">
    <property type="entry name" value="THIOESTERASE 1/PROTEASE 1/LYSOPHOSPHOLIPASE L1"/>
    <property type="match status" value="1"/>
</dbReference>
<dbReference type="AlphaFoldDB" id="A0A5B9QGF3"/>
<dbReference type="Proteomes" id="UP000323917">
    <property type="component" value="Chromosome"/>
</dbReference>
<name>A0A5B9QGF3_9BACT</name>
<evidence type="ECO:0000313" key="3">
    <source>
        <dbReference type="Proteomes" id="UP000323917"/>
    </source>
</evidence>
<dbReference type="InterPro" id="IPR036514">
    <property type="entry name" value="SGNH_hydro_sf"/>
</dbReference>
<dbReference type="EMBL" id="CP042913">
    <property type="protein sequence ID" value="QEG33431.1"/>
    <property type="molecule type" value="Genomic_DNA"/>
</dbReference>
<dbReference type="Gene3D" id="3.40.50.1110">
    <property type="entry name" value="SGNH hydrolase"/>
    <property type="match status" value="1"/>
</dbReference>
<organism evidence="2 3">
    <name type="scientific">Bythopirellula goksoeyrii</name>
    <dbReference type="NCBI Taxonomy" id="1400387"/>
    <lineage>
        <taxon>Bacteria</taxon>
        <taxon>Pseudomonadati</taxon>
        <taxon>Planctomycetota</taxon>
        <taxon>Planctomycetia</taxon>
        <taxon>Pirellulales</taxon>
        <taxon>Lacipirellulaceae</taxon>
        <taxon>Bythopirellula</taxon>
    </lineage>
</organism>
<proteinExistence type="predicted"/>
<protein>
    <submittedName>
        <fullName evidence="2">GDSL-like Lipase/Acylhydrolase</fullName>
    </submittedName>
</protein>
<dbReference type="SUPFAM" id="SSF52266">
    <property type="entry name" value="SGNH hydrolase"/>
    <property type="match status" value="1"/>
</dbReference>
<keyword evidence="2" id="KW-0378">Hydrolase</keyword>
<sequence length="396" mass="44268">MSFSVLAPLARIFAGFHIGVLFALTLITLLTQARAESSTGPEAEFIERALHPFWREDLQRESLFFIQPDSADQPGAALLFRPTEIISIENATRDTAFDPDTDYEFDKATNSFRLPAGSKIPYRTVDQMYPLMTSDAPKYRRLQGDTTRGVFFDNESGYHQLQVEVLYRCNPGQWKGPTPDYAGNILRNTLKKLKNKQPIQLELCGDSISAGYNASKFTKTSPGCPAYGELVALALAKHFGSSVEFTNLAVNGWNSSQGLEFLENNPAQGENADLVIIAFGMNDVLNQDAKAFKNNIQGIMDIYRTRTSDVEFILVSTMLGNVEWGMPMEQFSLYREALRELTGEGVVLVDITAFWEELLKHKSFYDLTGNGLNHPNDYGHLIYAQAVLSLLVDSRD</sequence>
<dbReference type="InterPro" id="IPR051532">
    <property type="entry name" value="Ester_Hydrolysis_Enzymes"/>
</dbReference>
<dbReference type="RefSeq" id="WP_210417871.1">
    <property type="nucleotide sequence ID" value="NZ_CP042913.1"/>
</dbReference>
<evidence type="ECO:0000259" key="1">
    <source>
        <dbReference type="Pfam" id="PF13472"/>
    </source>
</evidence>